<sequence>MEAGTPAVEEVPPHAQEAVARDPTPEQQAERGPWNASRGRRSRRPPLRDADSRREPVPQSELVELVLLAVGQCHGNGLLLENVRWLGLQISRRPAVVVVVVCHVHVLVCVLLVILFFFCGDLAVEVVHVTEVVSAAACVELPRGPVRGPSGHFARPRSESAETSLCVAAAQSLCVVWRWCQTHGHGGHKRSLGVRLCRAAGDALVTAASRGDLQNIQLDQLLLTKRTCLRGRDQYGLTALHMAAIKGHCDVIALLAGSGCMDMECEDVEGHRPLHLAVEGGCAGAVDLLLDMGADVHAPSGTRRRSRWRRRWGYDDIAQPGRRRGGSCCAVVHCVVVFLVDIVCLGQSSFVFASSIQSCL</sequence>
<keyword evidence="5" id="KW-1133">Transmembrane helix</keyword>
<accession>A0AAD8T117</accession>
<feature type="compositionally biased region" description="Basic and acidic residues" evidence="4">
    <location>
        <begin position="46"/>
        <end position="55"/>
    </location>
</feature>
<dbReference type="PANTHER" id="PTHR24166:SF48">
    <property type="entry name" value="PROTEIN VAPYRIN"/>
    <property type="match status" value="1"/>
</dbReference>
<keyword evidence="7" id="KW-1185">Reference proteome</keyword>
<dbReference type="EMBL" id="JAUUTY010000003">
    <property type="protein sequence ID" value="KAK1667637.1"/>
    <property type="molecule type" value="Genomic_DNA"/>
</dbReference>
<proteinExistence type="predicted"/>
<dbReference type="InterPro" id="IPR036770">
    <property type="entry name" value="Ankyrin_rpt-contain_sf"/>
</dbReference>
<name>A0AAD8T117_LOLMU</name>
<feature type="repeat" description="ANK" evidence="3">
    <location>
        <begin position="269"/>
        <end position="301"/>
    </location>
</feature>
<feature type="repeat" description="ANK" evidence="3">
    <location>
        <begin position="235"/>
        <end position="259"/>
    </location>
</feature>
<feature type="transmembrane region" description="Helical" evidence="5">
    <location>
        <begin position="95"/>
        <end position="118"/>
    </location>
</feature>
<gene>
    <name evidence="6" type="ORF">QYE76_055796</name>
</gene>
<keyword evidence="2 3" id="KW-0040">ANK repeat</keyword>
<dbReference type="PROSITE" id="PS50297">
    <property type="entry name" value="ANK_REP_REGION"/>
    <property type="match status" value="2"/>
</dbReference>
<dbReference type="InterPro" id="IPR050889">
    <property type="entry name" value="Dendritic_Spine_Reg/Scaffold"/>
</dbReference>
<evidence type="ECO:0000256" key="4">
    <source>
        <dbReference type="SAM" id="MobiDB-lite"/>
    </source>
</evidence>
<organism evidence="6 7">
    <name type="scientific">Lolium multiflorum</name>
    <name type="common">Italian ryegrass</name>
    <name type="synonym">Lolium perenne subsp. multiflorum</name>
    <dbReference type="NCBI Taxonomy" id="4521"/>
    <lineage>
        <taxon>Eukaryota</taxon>
        <taxon>Viridiplantae</taxon>
        <taxon>Streptophyta</taxon>
        <taxon>Embryophyta</taxon>
        <taxon>Tracheophyta</taxon>
        <taxon>Spermatophyta</taxon>
        <taxon>Magnoliopsida</taxon>
        <taxon>Liliopsida</taxon>
        <taxon>Poales</taxon>
        <taxon>Poaceae</taxon>
        <taxon>BOP clade</taxon>
        <taxon>Pooideae</taxon>
        <taxon>Poodae</taxon>
        <taxon>Poeae</taxon>
        <taxon>Poeae Chloroplast Group 2 (Poeae type)</taxon>
        <taxon>Loliodinae</taxon>
        <taxon>Loliinae</taxon>
        <taxon>Lolium</taxon>
    </lineage>
</organism>
<dbReference type="SUPFAM" id="SSF48403">
    <property type="entry name" value="Ankyrin repeat"/>
    <property type="match status" value="1"/>
</dbReference>
<dbReference type="AlphaFoldDB" id="A0AAD8T117"/>
<dbReference type="Pfam" id="PF12796">
    <property type="entry name" value="Ank_2"/>
    <property type="match status" value="1"/>
</dbReference>
<dbReference type="InterPro" id="IPR002110">
    <property type="entry name" value="Ankyrin_rpt"/>
</dbReference>
<keyword evidence="5" id="KW-0812">Transmembrane</keyword>
<evidence type="ECO:0000256" key="1">
    <source>
        <dbReference type="ARBA" id="ARBA00022737"/>
    </source>
</evidence>
<keyword evidence="1" id="KW-0677">Repeat</keyword>
<evidence type="ECO:0000313" key="6">
    <source>
        <dbReference type="EMBL" id="KAK1667637.1"/>
    </source>
</evidence>
<keyword evidence="5" id="KW-0472">Membrane</keyword>
<comment type="caution">
    <text evidence="6">The sequence shown here is derived from an EMBL/GenBank/DDBJ whole genome shotgun (WGS) entry which is preliminary data.</text>
</comment>
<dbReference type="PANTHER" id="PTHR24166">
    <property type="entry name" value="ROLLING PEBBLES, ISOFORM B"/>
    <property type="match status" value="1"/>
</dbReference>
<dbReference type="Proteomes" id="UP001231189">
    <property type="component" value="Unassembled WGS sequence"/>
</dbReference>
<dbReference type="SMART" id="SM00248">
    <property type="entry name" value="ANK"/>
    <property type="match status" value="2"/>
</dbReference>
<dbReference type="PROSITE" id="PS50088">
    <property type="entry name" value="ANK_REPEAT"/>
    <property type="match status" value="2"/>
</dbReference>
<protein>
    <submittedName>
        <fullName evidence="6">Uncharacterized protein</fullName>
    </submittedName>
</protein>
<evidence type="ECO:0000313" key="7">
    <source>
        <dbReference type="Proteomes" id="UP001231189"/>
    </source>
</evidence>
<reference evidence="6" key="1">
    <citation type="submission" date="2023-07" db="EMBL/GenBank/DDBJ databases">
        <title>A chromosome-level genome assembly of Lolium multiflorum.</title>
        <authorList>
            <person name="Chen Y."/>
            <person name="Copetti D."/>
            <person name="Kolliker R."/>
            <person name="Studer B."/>
        </authorList>
    </citation>
    <scope>NUCLEOTIDE SEQUENCE</scope>
    <source>
        <strain evidence="6">02402/16</strain>
        <tissue evidence="6">Leaf</tissue>
    </source>
</reference>
<dbReference type="PRINTS" id="PR01415">
    <property type="entry name" value="ANKYRIN"/>
</dbReference>
<evidence type="ECO:0000256" key="2">
    <source>
        <dbReference type="ARBA" id="ARBA00023043"/>
    </source>
</evidence>
<evidence type="ECO:0000256" key="3">
    <source>
        <dbReference type="PROSITE-ProRule" id="PRU00023"/>
    </source>
</evidence>
<feature type="region of interest" description="Disordered" evidence="4">
    <location>
        <begin position="1"/>
        <end position="55"/>
    </location>
</feature>
<evidence type="ECO:0000256" key="5">
    <source>
        <dbReference type="SAM" id="Phobius"/>
    </source>
</evidence>
<dbReference type="Gene3D" id="1.25.40.20">
    <property type="entry name" value="Ankyrin repeat-containing domain"/>
    <property type="match status" value="1"/>
</dbReference>